<dbReference type="PANTHER" id="PTHR43252:SF6">
    <property type="entry name" value="NEGATIVE TRANSCRIPTION REGULATOR PADR"/>
    <property type="match status" value="1"/>
</dbReference>
<evidence type="ECO:0000313" key="4">
    <source>
        <dbReference type="Proteomes" id="UP000011728"/>
    </source>
</evidence>
<dbReference type="STRING" id="36745.CLSAP_15780"/>
<dbReference type="InterPro" id="IPR018309">
    <property type="entry name" value="Tscrpt_reg_PadR_C"/>
</dbReference>
<feature type="domain" description="Transcription regulator PadR N-terminal" evidence="1">
    <location>
        <begin position="8"/>
        <end position="84"/>
    </location>
</feature>
<dbReference type="PANTHER" id="PTHR43252">
    <property type="entry name" value="TRANSCRIPTIONAL REGULATOR YQJI"/>
    <property type="match status" value="1"/>
</dbReference>
<feature type="domain" description="Transcription regulator PadR C-terminal" evidence="2">
    <location>
        <begin position="96"/>
        <end position="177"/>
    </location>
</feature>
<dbReference type="SUPFAM" id="SSF46785">
    <property type="entry name" value="Winged helix' DNA-binding domain"/>
    <property type="match status" value="1"/>
</dbReference>
<sequence>MKKTRYVLLGLLQEEELSGYEMKKIINMRMSFFWQESFGQIYPELSKMMKEGLIDFSKQEPSDKIKREKIRYTITSKGQKELKQWMEAENEKDTARSELLLKMYLSTDKNSEEMRKHIIKFKEEAEGKLELFKLFDADLKQNIEMHNNHKNILCVLNLGIRQTKLYVDWSNEMLELLNKDYE</sequence>
<dbReference type="Gene3D" id="6.10.140.190">
    <property type="match status" value="1"/>
</dbReference>
<dbReference type="InterPro" id="IPR036390">
    <property type="entry name" value="WH_DNA-bd_sf"/>
</dbReference>
<evidence type="ECO:0000259" key="1">
    <source>
        <dbReference type="Pfam" id="PF03551"/>
    </source>
</evidence>
<name>M1LR42_9CLOT</name>
<dbReference type="eggNOG" id="COG1695">
    <property type="taxonomic scope" value="Bacteria"/>
</dbReference>
<organism evidence="3 4">
    <name type="scientific">Clostridium saccharoperbutylacetonicum N1-4(HMT)</name>
    <dbReference type="NCBI Taxonomy" id="931276"/>
    <lineage>
        <taxon>Bacteria</taxon>
        <taxon>Bacillati</taxon>
        <taxon>Bacillota</taxon>
        <taxon>Clostridia</taxon>
        <taxon>Eubacteriales</taxon>
        <taxon>Clostridiaceae</taxon>
        <taxon>Clostridium</taxon>
    </lineage>
</organism>
<accession>M1LR42</accession>
<proteinExistence type="predicted"/>
<dbReference type="Pfam" id="PF10400">
    <property type="entry name" value="Vir_act_alpha_C"/>
    <property type="match status" value="1"/>
</dbReference>
<dbReference type="AlphaFoldDB" id="M1LR42"/>
<dbReference type="RefSeq" id="WP_015391697.1">
    <property type="nucleotide sequence ID" value="NC_020291.1"/>
</dbReference>
<dbReference type="InterPro" id="IPR036388">
    <property type="entry name" value="WH-like_DNA-bd_sf"/>
</dbReference>
<dbReference type="EMBL" id="CP004121">
    <property type="protein sequence ID" value="AGF55375.1"/>
    <property type="molecule type" value="Genomic_DNA"/>
</dbReference>
<dbReference type="Pfam" id="PF03551">
    <property type="entry name" value="PadR"/>
    <property type="match status" value="1"/>
</dbReference>
<dbReference type="InterPro" id="IPR005149">
    <property type="entry name" value="Tscrpt_reg_PadR_N"/>
</dbReference>
<reference evidence="3 4" key="1">
    <citation type="submission" date="2013-02" db="EMBL/GenBank/DDBJ databases">
        <title>Genome sequence of Clostridium saccharoperbutylacetonicum N1-4(HMT).</title>
        <authorList>
            <person name="Poehlein A."/>
            <person name="Daniel R."/>
        </authorList>
    </citation>
    <scope>NUCLEOTIDE SEQUENCE [LARGE SCALE GENOMIC DNA]</scope>
    <source>
        <strain evidence="4">N1-4(HMT)</strain>
    </source>
</reference>
<dbReference type="HOGENOM" id="CLU_089258_1_0_9"/>
<dbReference type="Gene3D" id="1.10.10.10">
    <property type="entry name" value="Winged helix-like DNA-binding domain superfamily/Winged helix DNA-binding domain"/>
    <property type="match status" value="1"/>
</dbReference>
<keyword evidence="4" id="KW-1185">Reference proteome</keyword>
<dbReference type="OrthoDB" id="9783723at2"/>
<evidence type="ECO:0000259" key="2">
    <source>
        <dbReference type="Pfam" id="PF10400"/>
    </source>
</evidence>
<dbReference type="Proteomes" id="UP000011728">
    <property type="component" value="Chromosome"/>
</dbReference>
<gene>
    <name evidence="3" type="ORF">Cspa_c16050</name>
</gene>
<evidence type="ECO:0000313" key="3">
    <source>
        <dbReference type="EMBL" id="AGF55375.1"/>
    </source>
</evidence>
<dbReference type="PATRIC" id="fig|931276.5.peg.1573"/>
<protein>
    <submittedName>
        <fullName evidence="3">Transcriptional regulator, PadR family</fullName>
    </submittedName>
</protein>
<dbReference type="KEGG" id="csr:Cspa_c16050"/>